<organism evidence="4 5">
    <name type="scientific">Frankliniella occidentalis</name>
    <name type="common">Western flower thrips</name>
    <name type="synonym">Euthrips occidentalis</name>
    <dbReference type="NCBI Taxonomy" id="133901"/>
    <lineage>
        <taxon>Eukaryota</taxon>
        <taxon>Metazoa</taxon>
        <taxon>Ecdysozoa</taxon>
        <taxon>Arthropoda</taxon>
        <taxon>Hexapoda</taxon>
        <taxon>Insecta</taxon>
        <taxon>Pterygota</taxon>
        <taxon>Neoptera</taxon>
        <taxon>Paraneoptera</taxon>
        <taxon>Thysanoptera</taxon>
        <taxon>Terebrantia</taxon>
        <taxon>Thripoidea</taxon>
        <taxon>Thripidae</taxon>
        <taxon>Frankliniella</taxon>
    </lineage>
</organism>
<feature type="compositionally biased region" description="Basic and acidic residues" evidence="2">
    <location>
        <begin position="1067"/>
        <end position="1080"/>
    </location>
</feature>
<feature type="compositionally biased region" description="Polar residues" evidence="2">
    <location>
        <begin position="1054"/>
        <end position="1064"/>
    </location>
</feature>
<feature type="compositionally biased region" description="Basic and acidic residues" evidence="2">
    <location>
        <begin position="191"/>
        <end position="261"/>
    </location>
</feature>
<feature type="region of interest" description="Disordered" evidence="2">
    <location>
        <begin position="158"/>
        <end position="261"/>
    </location>
</feature>
<evidence type="ECO:0000256" key="2">
    <source>
        <dbReference type="SAM" id="MobiDB-lite"/>
    </source>
</evidence>
<accession>A0A6J1T5C0</accession>
<dbReference type="OrthoDB" id="5875463at2759"/>
<dbReference type="PANTHER" id="PTHR18939">
    <property type="entry name" value="RIBOSOME BINDING PROTEIN-1"/>
    <property type="match status" value="1"/>
</dbReference>
<feature type="compositionally biased region" description="Polar residues" evidence="2">
    <location>
        <begin position="987"/>
        <end position="996"/>
    </location>
</feature>
<feature type="coiled-coil region" evidence="1">
    <location>
        <begin position="352"/>
        <end position="762"/>
    </location>
</feature>
<dbReference type="Gene3D" id="1.10.287.1490">
    <property type="match status" value="1"/>
</dbReference>
<feature type="coiled-coil region" evidence="1">
    <location>
        <begin position="832"/>
        <end position="877"/>
    </location>
</feature>
<feature type="compositionally biased region" description="Basic and acidic residues" evidence="2">
    <location>
        <begin position="997"/>
        <end position="1008"/>
    </location>
</feature>
<feature type="compositionally biased region" description="Basic and acidic residues" evidence="2">
    <location>
        <begin position="158"/>
        <end position="178"/>
    </location>
</feature>
<keyword evidence="3" id="KW-0472">Membrane</keyword>
<dbReference type="RefSeq" id="XP_052121300.1">
    <property type="nucleotide sequence ID" value="XM_052265340.1"/>
</dbReference>
<name>A0A6J1T5C0_FRAOC</name>
<keyword evidence="3" id="KW-0812">Transmembrane</keyword>
<evidence type="ECO:0000313" key="5">
    <source>
        <dbReference type="RefSeq" id="XP_026288789.1"/>
    </source>
</evidence>
<feature type="region of interest" description="Disordered" evidence="2">
    <location>
        <begin position="50"/>
        <end position="100"/>
    </location>
</feature>
<dbReference type="GeneID" id="113213819"/>
<dbReference type="PANTHER" id="PTHR18939:SF4">
    <property type="entry name" value="RIBOSOME-BINDING PROTEIN 1"/>
    <property type="match status" value="1"/>
</dbReference>
<feature type="transmembrane region" description="Helical" evidence="3">
    <location>
        <begin position="6"/>
        <end position="25"/>
    </location>
</feature>
<dbReference type="InterPro" id="IPR040248">
    <property type="entry name" value="RRBP1"/>
</dbReference>
<feature type="region of interest" description="Disordered" evidence="2">
    <location>
        <begin position="987"/>
        <end position="1080"/>
    </location>
</feature>
<evidence type="ECO:0000256" key="3">
    <source>
        <dbReference type="SAM" id="Phobius"/>
    </source>
</evidence>
<dbReference type="RefSeq" id="XP_026288789.1">
    <property type="nucleotide sequence ID" value="XM_026433004.2"/>
</dbReference>
<dbReference type="KEGG" id="foc:113213819"/>
<reference evidence="5 6" key="1">
    <citation type="submission" date="2025-04" db="UniProtKB">
        <authorList>
            <consortium name="RefSeq"/>
        </authorList>
    </citation>
    <scope>IDENTIFICATION</scope>
    <source>
        <tissue evidence="5 6">Whole organism</tissue>
    </source>
</reference>
<keyword evidence="3" id="KW-1133">Transmembrane helix</keyword>
<protein>
    <submittedName>
        <fullName evidence="5 6">Ribosome-binding protein 1 isoform X1</fullName>
    </submittedName>
</protein>
<dbReference type="CTD" id="42127"/>
<evidence type="ECO:0000313" key="4">
    <source>
        <dbReference type="Proteomes" id="UP000504606"/>
    </source>
</evidence>
<dbReference type="GO" id="GO:0005789">
    <property type="term" value="C:endoplasmic reticulum membrane"/>
    <property type="evidence" value="ECO:0007669"/>
    <property type="project" value="TreeGrafter"/>
</dbReference>
<proteinExistence type="predicted"/>
<gene>
    <name evidence="5 6" type="primary">LOC113213819</name>
</gene>
<feature type="compositionally biased region" description="Basic residues" evidence="2">
    <location>
        <begin position="1039"/>
        <end position="1053"/>
    </location>
</feature>
<dbReference type="Proteomes" id="UP000504606">
    <property type="component" value="Unplaced"/>
</dbReference>
<feature type="compositionally biased region" description="Basic and acidic residues" evidence="2">
    <location>
        <begin position="73"/>
        <end position="85"/>
    </location>
</feature>
<keyword evidence="4" id="KW-1185">Reference proteome</keyword>
<keyword evidence="1" id="KW-0175">Coiled coil</keyword>
<dbReference type="AlphaFoldDB" id="A0A6J1T5C0"/>
<sequence length="1080" mass="120424">MEFLLIFGVAMLVTVFIGTAVYFIMTYGTKEKTYEEAILEQRQRSEDAFFLGKSAKEKQKEKKLKKAGKKVKEKSEKAAAMRETTDSVSSDEIDQNSHSHHKNQHVAFVAEPAIIDEPLPSATQEKKKKKVTKAKPILINKDDAQLVLQVSPPLDVNHFETIHPKDDLEMRRQSRDESAEQTGKKATLKLIEVEKSKAAKKDVAPKVEKTQAAKPEKQVAAKAEKANNVLKAEKAEPKAAAKESLEKQEKAAPVPKEEKKTPVQETVVAVAASVVSASAPAPSKSKKKKGELTLEQMTAGRDGINANLLEPLIHKAELSRSEIQNLIDLLLNKQQGSETEVAEWNEGRQDPMMKLKKAYAEKEKALQEEQSASLALQNKLREVRAESNSERSRLTAVNKQLEEKLLNRTNEIAAATAKFHHEKHTLAQQLQQLKHQLDQEHQLIRKYQDELGQAQNAMQTQQTLEHHIANLNLQLSGQNNQIGILQQQVGENQTAVQQCELLSAQVAQLQEQLKNAQNSNQGEVHSKQKQLNEIKAAKEEVERQLSAARQREGQLSSELAKLKDLSAQRQSEIEKLSAEAAEVSKLREENESLTSQFSLVSQLQKEARQLREENESLAAQVTAVTERPAAEGRENGDVVEEKHADGKLASAQLINDLREKDLQVEELLEQVKQAEKSASSTIDSLKSEINAHKNEVALLTTELDQQRKKNDELRNKNYKAMDALTASEKMFQSKIQETEKVVHEAEKAIQVAEEKKMQAALQRLFPSITVEEKVHDQWVKKFSAAVSKHITELSSKQSSKQLPDDDQSAVIAELEKRNSQLSGMVTNYKRIIEDTEGMLNKLQLHVEAEETKWQQQLADKEAELATVIRERDDLRNHSSGDKASAGTDICGIHFAYNCIEKSLPSIVQEVDTQLGELQNKLQSVEAERNSLKSQLSTSKDTLSTIDQLKEERNRLSADLAAEQAKALDQSNQLAKLKSLLEETENAISQEKASSQQLKEEIEKLKESHPAIPASPVPSVHNGATNGPSVEPASAEKAASSKKKLSGWFKKKTVGSKSPQHSPNLSARGDDFLTNERMESS</sequence>
<evidence type="ECO:0000313" key="6">
    <source>
        <dbReference type="RefSeq" id="XP_052121300.1"/>
    </source>
</evidence>
<feature type="compositionally biased region" description="Basic residues" evidence="2">
    <location>
        <begin position="61"/>
        <end position="72"/>
    </location>
</feature>
<evidence type="ECO:0000256" key="1">
    <source>
        <dbReference type="SAM" id="Coils"/>
    </source>
</evidence>